<reference evidence="1 2" key="1">
    <citation type="submission" date="2019-11" db="EMBL/GenBank/DDBJ databases">
        <authorList>
            <person name="Khan S.A."/>
            <person name="Jeon C.O."/>
            <person name="Chun B.H."/>
        </authorList>
    </citation>
    <scope>NUCLEOTIDE SEQUENCE [LARGE SCALE GENOMIC DNA]</scope>
    <source>
        <strain evidence="1 2">IMCC 1097</strain>
    </source>
</reference>
<evidence type="ECO:0000313" key="2">
    <source>
        <dbReference type="Proteomes" id="UP000388235"/>
    </source>
</evidence>
<protein>
    <submittedName>
        <fullName evidence="1">Uncharacterized protein</fullName>
    </submittedName>
</protein>
<organism evidence="1 2">
    <name type="scientific">Litorivicinus lipolyticus</name>
    <dbReference type="NCBI Taxonomy" id="418701"/>
    <lineage>
        <taxon>Bacteria</taxon>
        <taxon>Pseudomonadati</taxon>
        <taxon>Pseudomonadota</taxon>
        <taxon>Gammaproteobacteria</taxon>
        <taxon>Oceanospirillales</taxon>
        <taxon>Litorivicinaceae</taxon>
        <taxon>Litorivicinus</taxon>
    </lineage>
</organism>
<dbReference type="Proteomes" id="UP000388235">
    <property type="component" value="Chromosome"/>
</dbReference>
<dbReference type="KEGG" id="llp:GH975_07100"/>
<dbReference type="RefSeq" id="WP_153713852.1">
    <property type="nucleotide sequence ID" value="NZ_CP045871.1"/>
</dbReference>
<dbReference type="AlphaFoldDB" id="A0A5Q2Q8A1"/>
<keyword evidence="2" id="KW-1185">Reference proteome</keyword>
<proteinExistence type="predicted"/>
<dbReference type="EMBL" id="CP045871">
    <property type="protein sequence ID" value="QGG80348.1"/>
    <property type="molecule type" value="Genomic_DNA"/>
</dbReference>
<name>A0A5Q2Q8A1_9GAMM</name>
<evidence type="ECO:0000313" key="1">
    <source>
        <dbReference type="EMBL" id="QGG80348.1"/>
    </source>
</evidence>
<gene>
    <name evidence="1" type="ORF">GH975_07100</name>
</gene>
<sequence>MSDVPVGQPYKIDLLMEQARQLASDFRESTGKSLPVGSEIALYDAARLLNLHEVAEGIAGIDLVSTDQNFRFQIKSRALFGGAKSAPRIGSINAAGDWTHVLLVLMNESYATTHLYALNRETVLDQIQQSKKNAMTVAKFKVLGECVWQAQEGLHNA</sequence>
<dbReference type="OrthoDB" id="8420327at2"/>
<accession>A0A5Q2Q8A1</accession>